<dbReference type="AlphaFoldDB" id="A0AAJ2K4J9"/>
<keyword evidence="1" id="KW-0732">Signal</keyword>
<evidence type="ECO:0000256" key="1">
    <source>
        <dbReference type="SAM" id="SignalP"/>
    </source>
</evidence>
<evidence type="ECO:0000313" key="3">
    <source>
        <dbReference type="Proteomes" id="UP001250538"/>
    </source>
</evidence>
<evidence type="ECO:0008006" key="4">
    <source>
        <dbReference type="Google" id="ProtNLM"/>
    </source>
</evidence>
<dbReference type="PROSITE" id="PS51257">
    <property type="entry name" value="PROKAR_LIPOPROTEIN"/>
    <property type="match status" value="1"/>
</dbReference>
<feature type="chain" id="PRO_5042495459" description="Lipoprotein" evidence="1">
    <location>
        <begin position="23"/>
        <end position="189"/>
    </location>
</feature>
<evidence type="ECO:0000313" key="2">
    <source>
        <dbReference type="EMBL" id="MDT8979957.1"/>
    </source>
</evidence>
<protein>
    <recommendedName>
        <fullName evidence="4">Lipoprotein</fullName>
    </recommendedName>
</protein>
<feature type="signal peptide" evidence="1">
    <location>
        <begin position="1"/>
        <end position="22"/>
    </location>
</feature>
<organism evidence="2 3">
    <name type="scientific">Paenibacillus suaedae</name>
    <dbReference type="NCBI Taxonomy" id="3077233"/>
    <lineage>
        <taxon>Bacteria</taxon>
        <taxon>Bacillati</taxon>
        <taxon>Bacillota</taxon>
        <taxon>Bacilli</taxon>
        <taxon>Bacillales</taxon>
        <taxon>Paenibacillaceae</taxon>
        <taxon>Paenibacillus</taxon>
    </lineage>
</organism>
<reference evidence="3" key="1">
    <citation type="submission" date="2023-09" db="EMBL/GenBank/DDBJ databases">
        <title>Paenibacillus sp. chi10 Genome sequencing and assembly.</title>
        <authorList>
            <person name="Kim I."/>
        </authorList>
    </citation>
    <scope>NUCLEOTIDE SEQUENCE [LARGE SCALE GENOMIC DNA]</scope>
    <source>
        <strain evidence="3">chi10</strain>
    </source>
</reference>
<keyword evidence="3" id="KW-1185">Reference proteome</keyword>
<accession>A0AAJ2K4J9</accession>
<sequence length="189" mass="21350">MKKIALLLLGGMLILTGCGSSAKFSLQDMCIKKQGGEEKICYGMSRIEAERVAGEGFGGPNSFEYDNGLTIKYRDNKVSYVYLAGETQNYYELYPTGIKVGDPIDKFKDYYGDKATHLDKTEKDIIKEIDYIYDVRKGSVLGSNDTLGLDEDANKAHHEEYIRYRALSNLQGNITHLWFGDYIAFRASY</sequence>
<comment type="caution">
    <text evidence="2">The sequence shown here is derived from an EMBL/GenBank/DDBJ whole genome shotgun (WGS) entry which is preliminary data.</text>
</comment>
<dbReference type="Proteomes" id="UP001250538">
    <property type="component" value="Unassembled WGS sequence"/>
</dbReference>
<dbReference type="EMBL" id="JAVYAA010000010">
    <property type="protein sequence ID" value="MDT8979957.1"/>
    <property type="molecule type" value="Genomic_DNA"/>
</dbReference>
<proteinExistence type="predicted"/>
<dbReference type="RefSeq" id="WP_315747318.1">
    <property type="nucleotide sequence ID" value="NZ_JAVYAA010000010.1"/>
</dbReference>
<gene>
    <name evidence="2" type="ORF">RQP50_27385</name>
</gene>
<name>A0AAJ2K4J9_9BACL</name>